<reference evidence="3" key="1">
    <citation type="journal article" date="2019" name="Int. J. Syst. Evol. Microbiol.">
        <title>The Global Catalogue of Microorganisms (GCM) 10K type strain sequencing project: providing services to taxonomists for standard genome sequencing and annotation.</title>
        <authorList>
            <consortium name="The Broad Institute Genomics Platform"/>
            <consortium name="The Broad Institute Genome Sequencing Center for Infectious Disease"/>
            <person name="Wu L."/>
            <person name="Ma J."/>
        </authorList>
    </citation>
    <scope>NUCLEOTIDE SEQUENCE [LARGE SCALE GENOMIC DNA]</scope>
    <source>
        <strain evidence="3">JCM 31202</strain>
    </source>
</reference>
<keyword evidence="3" id="KW-1185">Reference proteome</keyword>
<evidence type="ECO:0000313" key="3">
    <source>
        <dbReference type="Proteomes" id="UP001596972"/>
    </source>
</evidence>
<gene>
    <name evidence="2" type="ORF">ACFQ11_16050</name>
</gene>
<accession>A0ABW3EQX5</accession>
<organism evidence="2 3">
    <name type="scientific">Actinomadura sediminis</name>
    <dbReference type="NCBI Taxonomy" id="1038904"/>
    <lineage>
        <taxon>Bacteria</taxon>
        <taxon>Bacillati</taxon>
        <taxon>Actinomycetota</taxon>
        <taxon>Actinomycetes</taxon>
        <taxon>Streptosporangiales</taxon>
        <taxon>Thermomonosporaceae</taxon>
        <taxon>Actinomadura</taxon>
    </lineage>
</organism>
<feature type="region of interest" description="Disordered" evidence="1">
    <location>
        <begin position="1"/>
        <end position="25"/>
    </location>
</feature>
<dbReference type="EMBL" id="JBHTJA010000027">
    <property type="protein sequence ID" value="MFD0901914.1"/>
    <property type="molecule type" value="Genomic_DNA"/>
</dbReference>
<evidence type="ECO:0000313" key="2">
    <source>
        <dbReference type="EMBL" id="MFD0901914.1"/>
    </source>
</evidence>
<proteinExistence type="predicted"/>
<dbReference type="Proteomes" id="UP001596972">
    <property type="component" value="Unassembled WGS sequence"/>
</dbReference>
<protein>
    <submittedName>
        <fullName evidence="2">Uncharacterized protein</fullName>
    </submittedName>
</protein>
<comment type="caution">
    <text evidence="2">The sequence shown here is derived from an EMBL/GenBank/DDBJ whole genome shotgun (WGS) entry which is preliminary data.</text>
</comment>
<evidence type="ECO:0000256" key="1">
    <source>
        <dbReference type="SAM" id="MobiDB-lite"/>
    </source>
</evidence>
<sequence length="72" mass="7678">MHDSLQESSAAATTARPRYTQAGLPDLDRAFSPAGLDVAWRVYHAAALASRQDDRGLIIGRPATGEELLDVG</sequence>
<dbReference type="RefSeq" id="WP_378299174.1">
    <property type="nucleotide sequence ID" value="NZ_JBHTJA010000027.1"/>
</dbReference>
<name>A0ABW3EQX5_9ACTN</name>
<feature type="compositionally biased region" description="Polar residues" evidence="1">
    <location>
        <begin position="1"/>
        <end position="12"/>
    </location>
</feature>